<evidence type="ECO:0000259" key="6">
    <source>
        <dbReference type="PROSITE" id="PS51059"/>
    </source>
</evidence>
<comment type="catalytic activity">
    <reaction evidence="4">
        <text>NAD(+) + (ADP-D-ribosyl)n-acceptor = nicotinamide + (ADP-D-ribosyl)n+1-acceptor + H(+).</text>
        <dbReference type="EC" id="2.4.2.30"/>
    </reaction>
</comment>
<dbReference type="InterPro" id="IPR012317">
    <property type="entry name" value="Poly(ADP-ribose)pol_cat_dom"/>
</dbReference>
<protein>
    <recommendedName>
        <fullName evidence="5">Poly [ADP-ribose] polymerase</fullName>
        <shortName evidence="5">PARP</shortName>
        <ecNumber evidence="5">2.4.2.-</ecNumber>
    </recommendedName>
</protein>
<keyword evidence="3 5" id="KW-0520">NAD</keyword>
<dbReference type="Gene3D" id="3.90.228.10">
    <property type="match status" value="1"/>
</dbReference>
<evidence type="ECO:0000256" key="2">
    <source>
        <dbReference type="ARBA" id="ARBA00022679"/>
    </source>
</evidence>
<evidence type="ECO:0000256" key="1">
    <source>
        <dbReference type="ARBA" id="ARBA00022676"/>
    </source>
</evidence>
<keyword evidence="2 5" id="KW-0808">Transferase</keyword>
<name>A0AAN9JNC3_CLITE</name>
<dbReference type="InterPro" id="IPR050800">
    <property type="entry name" value="ARTD/PARP"/>
</dbReference>
<gene>
    <name evidence="7" type="ORF">RJT34_12137</name>
</gene>
<dbReference type="Pfam" id="PF00644">
    <property type="entry name" value="PARP"/>
    <property type="match status" value="1"/>
</dbReference>
<sequence length="84" mass="9535">MIEEYLKNTHAETHSNYNVDIVQIFRTSREDEVERFGKDALVAWFSAHKLDWNFILSAKANVARDKFKGESGSAKSNLSVATSL</sequence>
<dbReference type="GO" id="GO:0005730">
    <property type="term" value="C:nucleolus"/>
    <property type="evidence" value="ECO:0007669"/>
    <property type="project" value="TreeGrafter"/>
</dbReference>
<dbReference type="EC" id="2.4.2.-" evidence="5"/>
<evidence type="ECO:0000256" key="3">
    <source>
        <dbReference type="ARBA" id="ARBA00023027"/>
    </source>
</evidence>
<comment type="caution">
    <text evidence="7">The sequence shown here is derived from an EMBL/GenBank/DDBJ whole genome shotgun (WGS) entry which is preliminary data.</text>
</comment>
<keyword evidence="1 5" id="KW-0328">Glycosyltransferase</keyword>
<dbReference type="SUPFAM" id="SSF56399">
    <property type="entry name" value="ADP-ribosylation"/>
    <property type="match status" value="1"/>
</dbReference>
<dbReference type="GO" id="GO:0070212">
    <property type="term" value="P:protein poly-ADP-ribosylation"/>
    <property type="evidence" value="ECO:0007669"/>
    <property type="project" value="TreeGrafter"/>
</dbReference>
<proteinExistence type="predicted"/>
<evidence type="ECO:0000313" key="7">
    <source>
        <dbReference type="EMBL" id="KAK7301276.1"/>
    </source>
</evidence>
<dbReference type="PANTHER" id="PTHR10459">
    <property type="entry name" value="DNA LIGASE"/>
    <property type="match status" value="1"/>
</dbReference>
<accession>A0AAN9JNC3</accession>
<keyword evidence="8" id="KW-1185">Reference proteome</keyword>
<dbReference type="AlphaFoldDB" id="A0AAN9JNC3"/>
<dbReference type="PANTHER" id="PTHR10459:SF60">
    <property type="entry name" value="POLY [ADP-RIBOSE] POLYMERASE 2"/>
    <property type="match status" value="1"/>
</dbReference>
<dbReference type="GO" id="GO:0006302">
    <property type="term" value="P:double-strand break repair"/>
    <property type="evidence" value="ECO:0007669"/>
    <property type="project" value="TreeGrafter"/>
</dbReference>
<organism evidence="7 8">
    <name type="scientific">Clitoria ternatea</name>
    <name type="common">Butterfly pea</name>
    <dbReference type="NCBI Taxonomy" id="43366"/>
    <lineage>
        <taxon>Eukaryota</taxon>
        <taxon>Viridiplantae</taxon>
        <taxon>Streptophyta</taxon>
        <taxon>Embryophyta</taxon>
        <taxon>Tracheophyta</taxon>
        <taxon>Spermatophyta</taxon>
        <taxon>Magnoliopsida</taxon>
        <taxon>eudicotyledons</taxon>
        <taxon>Gunneridae</taxon>
        <taxon>Pentapetalae</taxon>
        <taxon>rosids</taxon>
        <taxon>fabids</taxon>
        <taxon>Fabales</taxon>
        <taxon>Fabaceae</taxon>
        <taxon>Papilionoideae</taxon>
        <taxon>50 kb inversion clade</taxon>
        <taxon>NPAAA clade</taxon>
        <taxon>indigoferoid/millettioid clade</taxon>
        <taxon>Phaseoleae</taxon>
        <taxon>Clitoria</taxon>
    </lineage>
</organism>
<evidence type="ECO:0000313" key="8">
    <source>
        <dbReference type="Proteomes" id="UP001359559"/>
    </source>
</evidence>
<evidence type="ECO:0000256" key="4">
    <source>
        <dbReference type="ARBA" id="ARBA00033987"/>
    </source>
</evidence>
<dbReference type="GO" id="GO:0003950">
    <property type="term" value="F:NAD+ poly-ADP-ribosyltransferase activity"/>
    <property type="evidence" value="ECO:0007669"/>
    <property type="project" value="UniProtKB-UniRule"/>
</dbReference>
<dbReference type="EMBL" id="JAYKXN010000003">
    <property type="protein sequence ID" value="KAK7301276.1"/>
    <property type="molecule type" value="Genomic_DNA"/>
</dbReference>
<reference evidence="7 8" key="1">
    <citation type="submission" date="2024-01" db="EMBL/GenBank/DDBJ databases">
        <title>The genomes of 5 underutilized Papilionoideae crops provide insights into root nodulation and disease resistance.</title>
        <authorList>
            <person name="Yuan L."/>
        </authorList>
    </citation>
    <scope>NUCLEOTIDE SEQUENCE [LARGE SCALE GENOMIC DNA]</scope>
    <source>
        <strain evidence="7">LY-2023</strain>
        <tissue evidence="7">Leaf</tissue>
    </source>
</reference>
<evidence type="ECO:0000256" key="5">
    <source>
        <dbReference type="RuleBase" id="RU362114"/>
    </source>
</evidence>
<dbReference type="Proteomes" id="UP001359559">
    <property type="component" value="Unassembled WGS sequence"/>
</dbReference>
<dbReference type="PROSITE" id="PS51059">
    <property type="entry name" value="PARP_CATALYTIC"/>
    <property type="match status" value="1"/>
</dbReference>
<feature type="domain" description="PARP catalytic" evidence="6">
    <location>
        <begin position="1"/>
        <end position="84"/>
    </location>
</feature>
<dbReference type="GO" id="GO:1990404">
    <property type="term" value="F:NAD+-protein mono-ADP-ribosyltransferase activity"/>
    <property type="evidence" value="ECO:0007669"/>
    <property type="project" value="TreeGrafter"/>
</dbReference>